<evidence type="ECO:0000259" key="1">
    <source>
        <dbReference type="Pfam" id="PF01323"/>
    </source>
</evidence>
<dbReference type="Proteomes" id="UP001059859">
    <property type="component" value="Chromosome"/>
</dbReference>
<dbReference type="EMBL" id="CP104275">
    <property type="protein sequence ID" value="UWX97437.1"/>
    <property type="molecule type" value="Genomic_DNA"/>
</dbReference>
<dbReference type="CDD" id="cd03024">
    <property type="entry name" value="DsbA_FrnE"/>
    <property type="match status" value="1"/>
</dbReference>
<sequence length="235" mass="25207">MKIDIWSDIACPWCYIGKRRFETALARFPHRDEVEVRWHSFQLDPSLPEHFDGTEVEYLSERKGIDPGQLAGMLDQVTVQAAGEGLSYDYDSLVVANSFSAHRLIHLAGAEAGLEGADAAKEALLSAHFEKGMDIGAAEDLVQIGTGIGLSADRVKAMLATDEYADAVRADIAQARSLGISGVPFFVLDDKYGISGAQPADLFSSALEQAWQESHPLVNLTPASVDGPACGPDGC</sequence>
<dbReference type="SUPFAM" id="SSF52833">
    <property type="entry name" value="Thioredoxin-like"/>
    <property type="match status" value="1"/>
</dbReference>
<proteinExistence type="predicted"/>
<reference evidence="2" key="1">
    <citation type="submission" date="2022-09" db="EMBL/GenBank/DDBJ databases">
        <title>Novel species in genus Arthrobacter.</title>
        <authorList>
            <person name="Liu Y."/>
        </authorList>
    </citation>
    <scope>NUCLEOTIDE SEQUENCE</scope>
    <source>
        <strain evidence="2">Zg-Y815</strain>
    </source>
</reference>
<gene>
    <name evidence="2" type="ORF">N2K95_01710</name>
</gene>
<evidence type="ECO:0000313" key="3">
    <source>
        <dbReference type="Proteomes" id="UP001059859"/>
    </source>
</evidence>
<dbReference type="InterPro" id="IPR036249">
    <property type="entry name" value="Thioredoxin-like_sf"/>
</dbReference>
<organism evidence="2 3">
    <name type="scientific">Arthrobacter zhaoxinii</name>
    <dbReference type="NCBI Taxonomy" id="2964616"/>
    <lineage>
        <taxon>Bacteria</taxon>
        <taxon>Bacillati</taxon>
        <taxon>Actinomycetota</taxon>
        <taxon>Actinomycetes</taxon>
        <taxon>Micrococcales</taxon>
        <taxon>Micrococcaceae</taxon>
        <taxon>Arthrobacter</taxon>
    </lineage>
</organism>
<accession>A0ABY5YQS8</accession>
<dbReference type="PANTHER" id="PTHR13887">
    <property type="entry name" value="GLUTATHIONE S-TRANSFERASE KAPPA"/>
    <property type="match status" value="1"/>
</dbReference>
<evidence type="ECO:0000313" key="2">
    <source>
        <dbReference type="EMBL" id="UWX97437.1"/>
    </source>
</evidence>
<dbReference type="InterPro" id="IPR001853">
    <property type="entry name" value="DSBA-like_thioredoxin_dom"/>
</dbReference>
<dbReference type="Gene3D" id="3.40.30.10">
    <property type="entry name" value="Glutaredoxin"/>
    <property type="match status" value="1"/>
</dbReference>
<keyword evidence="3" id="KW-1185">Reference proteome</keyword>
<protein>
    <submittedName>
        <fullName evidence="2">DsbA family oxidoreductase</fullName>
    </submittedName>
</protein>
<dbReference type="RefSeq" id="WP_260652641.1">
    <property type="nucleotide sequence ID" value="NZ_CP104275.1"/>
</dbReference>
<feature type="domain" description="DSBA-like thioredoxin" evidence="1">
    <location>
        <begin position="3"/>
        <end position="207"/>
    </location>
</feature>
<name>A0ABY5YQS8_9MICC</name>
<dbReference type="PANTHER" id="PTHR13887:SF41">
    <property type="entry name" value="THIOREDOXIN SUPERFAMILY PROTEIN"/>
    <property type="match status" value="1"/>
</dbReference>
<dbReference type="Pfam" id="PF01323">
    <property type="entry name" value="DSBA"/>
    <property type="match status" value="1"/>
</dbReference>